<protein>
    <submittedName>
        <fullName evidence="2">Uncharacterized protein</fullName>
    </submittedName>
</protein>
<name>A0ABR1ILF5_9AGAR</name>
<organism evidence="2 3">
    <name type="scientific">Marasmiellus scandens</name>
    <dbReference type="NCBI Taxonomy" id="2682957"/>
    <lineage>
        <taxon>Eukaryota</taxon>
        <taxon>Fungi</taxon>
        <taxon>Dikarya</taxon>
        <taxon>Basidiomycota</taxon>
        <taxon>Agaricomycotina</taxon>
        <taxon>Agaricomycetes</taxon>
        <taxon>Agaricomycetidae</taxon>
        <taxon>Agaricales</taxon>
        <taxon>Marasmiineae</taxon>
        <taxon>Omphalotaceae</taxon>
        <taxon>Marasmiellus</taxon>
    </lineage>
</organism>
<proteinExistence type="predicted"/>
<feature type="compositionally biased region" description="Low complexity" evidence="1">
    <location>
        <begin position="493"/>
        <end position="505"/>
    </location>
</feature>
<accession>A0ABR1ILF5</accession>
<evidence type="ECO:0000256" key="1">
    <source>
        <dbReference type="SAM" id="MobiDB-lite"/>
    </source>
</evidence>
<feature type="region of interest" description="Disordered" evidence="1">
    <location>
        <begin position="479"/>
        <end position="531"/>
    </location>
</feature>
<comment type="caution">
    <text evidence="2">The sequence shown here is derived from an EMBL/GenBank/DDBJ whole genome shotgun (WGS) entry which is preliminary data.</text>
</comment>
<reference evidence="2 3" key="1">
    <citation type="submission" date="2024-01" db="EMBL/GenBank/DDBJ databases">
        <title>A draft genome for the cacao thread blight pathogen Marasmiellus scandens.</title>
        <authorList>
            <person name="Baruah I.K."/>
            <person name="Leung J."/>
            <person name="Bukari Y."/>
            <person name="Amoako-Attah I."/>
            <person name="Meinhardt L.W."/>
            <person name="Bailey B.A."/>
            <person name="Cohen S.P."/>
        </authorList>
    </citation>
    <scope>NUCLEOTIDE SEQUENCE [LARGE SCALE GENOMIC DNA]</scope>
    <source>
        <strain evidence="2 3">GH-19</strain>
    </source>
</reference>
<sequence length="582" mass="65199">MSEPSTPWRTCVLPPFTPIKADESLRALLASPTSRTPTPSAQLNPLGNKLIIRNLYNEADRVHDPLSTLNMIVTELTNKDEDLAAIPVIALPFKPSSPHPANCYLALGGSLNDENDQPRTDLLSLWKNALKQAYPSLKVDWVSMKDGSDKRMLIRMPTVVDAAEKEALKTNGTPPTDKQCLEMVIKAFRNAKMPEYNAYVLGKSVFVELVHTKDVDAILSNSSIHVPELSSIPIPVSSASFIPIKQPLEIVIAGVRGYEPPLEGLIREWIHQNFADDEGQSIVSERLAGYENDLYIISCATWQISRNILQASQLFSEQLISQFPNLSAPKLLFSHNTEYRPVKKSTRDIVSQGGDAIAKSIADLSNCIQGVEKEQRELSSTVIAGQRHLNAVQDQMSFITSSLKDLHGTISVNQQQSAIMANQLLYTQKRNTIENSISSLEIHLLQVPDNQQQENYYRKQISSLRTKLDELEEENQITLGLSPPALPPPPPQTQDTPTTPSSSSQRRPLDHPTDTRSTKKLRPDDADEDPKIARMVRPLFLMQHHSPPHSHVYNVERTRPSMIHRTTRGPDYEADFRRTRPY</sequence>
<dbReference type="EMBL" id="JBANRG010000124">
    <property type="protein sequence ID" value="KAK7434428.1"/>
    <property type="molecule type" value="Genomic_DNA"/>
</dbReference>
<evidence type="ECO:0000313" key="2">
    <source>
        <dbReference type="EMBL" id="KAK7434428.1"/>
    </source>
</evidence>
<gene>
    <name evidence="2" type="ORF">VKT23_020198</name>
</gene>
<keyword evidence="3" id="KW-1185">Reference proteome</keyword>
<dbReference type="Proteomes" id="UP001498398">
    <property type="component" value="Unassembled WGS sequence"/>
</dbReference>
<feature type="compositionally biased region" description="Basic and acidic residues" evidence="1">
    <location>
        <begin position="507"/>
        <end position="531"/>
    </location>
</feature>
<evidence type="ECO:0000313" key="3">
    <source>
        <dbReference type="Proteomes" id="UP001498398"/>
    </source>
</evidence>